<proteinExistence type="predicted"/>
<sequence>VVRVVVERGYKKLSKYYIRIDNKRGFLFNYIIVLNLFLKLTIYKVFIIFLYYTLLLIYLRIIYRTPLTNLNTIPNS</sequence>
<feature type="transmembrane region" description="Helical" evidence="1">
    <location>
        <begin position="42"/>
        <end position="63"/>
    </location>
</feature>
<dbReference type="EMBL" id="ML979145">
    <property type="protein sequence ID" value="KAF1911254.1"/>
    <property type="molecule type" value="Genomic_DNA"/>
</dbReference>
<dbReference type="AlphaFoldDB" id="A0A6A5Q9L2"/>
<dbReference type="OrthoDB" id="3782309at2759"/>
<evidence type="ECO:0000313" key="2">
    <source>
        <dbReference type="EMBL" id="KAF1911254.1"/>
    </source>
</evidence>
<gene>
    <name evidence="2" type="ORF">BDU57DRAFT_461892</name>
</gene>
<accession>A0A6A5Q9L2</accession>
<keyword evidence="3" id="KW-1185">Reference proteome</keyword>
<evidence type="ECO:0000256" key="1">
    <source>
        <dbReference type="SAM" id="Phobius"/>
    </source>
</evidence>
<reference evidence="2" key="1">
    <citation type="journal article" date="2020" name="Stud. Mycol.">
        <title>101 Dothideomycetes genomes: a test case for predicting lifestyles and emergence of pathogens.</title>
        <authorList>
            <person name="Haridas S."/>
            <person name="Albert R."/>
            <person name="Binder M."/>
            <person name="Bloem J."/>
            <person name="Labutti K."/>
            <person name="Salamov A."/>
            <person name="Andreopoulos B."/>
            <person name="Baker S."/>
            <person name="Barry K."/>
            <person name="Bills G."/>
            <person name="Bluhm B."/>
            <person name="Cannon C."/>
            <person name="Castanera R."/>
            <person name="Culley D."/>
            <person name="Daum C."/>
            <person name="Ezra D."/>
            <person name="Gonzalez J."/>
            <person name="Henrissat B."/>
            <person name="Kuo A."/>
            <person name="Liang C."/>
            <person name="Lipzen A."/>
            <person name="Lutzoni F."/>
            <person name="Magnuson J."/>
            <person name="Mondo S."/>
            <person name="Nolan M."/>
            <person name="Ohm R."/>
            <person name="Pangilinan J."/>
            <person name="Park H.-J."/>
            <person name="Ramirez L."/>
            <person name="Alfaro M."/>
            <person name="Sun H."/>
            <person name="Tritt A."/>
            <person name="Yoshinaga Y."/>
            <person name="Zwiers L.-H."/>
            <person name="Turgeon B."/>
            <person name="Goodwin S."/>
            <person name="Spatafora J."/>
            <person name="Crous P."/>
            <person name="Grigoriev I."/>
        </authorList>
    </citation>
    <scope>NUCLEOTIDE SEQUENCE</scope>
    <source>
        <strain evidence="2">HMLAC05119</strain>
    </source>
</reference>
<keyword evidence="1" id="KW-0812">Transmembrane</keyword>
<name>A0A6A5Q9L2_AMPQU</name>
<dbReference type="Proteomes" id="UP000800096">
    <property type="component" value="Unassembled WGS sequence"/>
</dbReference>
<feature type="non-terminal residue" evidence="2">
    <location>
        <position position="1"/>
    </location>
</feature>
<protein>
    <submittedName>
        <fullName evidence="2">Uncharacterized protein</fullName>
    </submittedName>
</protein>
<evidence type="ECO:0000313" key="3">
    <source>
        <dbReference type="Proteomes" id="UP000800096"/>
    </source>
</evidence>
<organism evidence="2 3">
    <name type="scientific">Ampelomyces quisqualis</name>
    <name type="common">Powdery mildew agent</name>
    <dbReference type="NCBI Taxonomy" id="50730"/>
    <lineage>
        <taxon>Eukaryota</taxon>
        <taxon>Fungi</taxon>
        <taxon>Dikarya</taxon>
        <taxon>Ascomycota</taxon>
        <taxon>Pezizomycotina</taxon>
        <taxon>Dothideomycetes</taxon>
        <taxon>Pleosporomycetidae</taxon>
        <taxon>Pleosporales</taxon>
        <taxon>Pleosporineae</taxon>
        <taxon>Phaeosphaeriaceae</taxon>
        <taxon>Ampelomyces</taxon>
    </lineage>
</organism>
<keyword evidence="1" id="KW-1133">Transmembrane helix</keyword>
<keyword evidence="1" id="KW-0472">Membrane</keyword>